<dbReference type="AlphaFoldDB" id="A0A1I8NBV8"/>
<organism evidence="3">
    <name type="scientific">Musca domestica</name>
    <name type="common">House fly</name>
    <dbReference type="NCBI Taxonomy" id="7370"/>
    <lineage>
        <taxon>Eukaryota</taxon>
        <taxon>Metazoa</taxon>
        <taxon>Ecdysozoa</taxon>
        <taxon>Arthropoda</taxon>
        <taxon>Hexapoda</taxon>
        <taxon>Insecta</taxon>
        <taxon>Pterygota</taxon>
        <taxon>Neoptera</taxon>
        <taxon>Endopterygota</taxon>
        <taxon>Diptera</taxon>
        <taxon>Brachycera</taxon>
        <taxon>Muscomorpha</taxon>
        <taxon>Muscoidea</taxon>
        <taxon>Muscidae</taxon>
        <taxon>Musca</taxon>
    </lineage>
</organism>
<dbReference type="PANTHER" id="PTHR22803">
    <property type="entry name" value="MANNOSE, PHOSPHOLIPASE, LECTIN RECEPTOR RELATED"/>
    <property type="match status" value="1"/>
</dbReference>
<dbReference type="STRING" id="7370.A0A1I8NBV8"/>
<dbReference type="GeneID" id="101898012"/>
<dbReference type="VEuPathDB" id="VectorBase:MDOA013633"/>
<protein>
    <submittedName>
        <fullName evidence="5">Uncharacterized protein LOC101898012</fullName>
    </submittedName>
</protein>
<feature type="compositionally biased region" description="Low complexity" evidence="1">
    <location>
        <begin position="235"/>
        <end position="256"/>
    </location>
</feature>
<feature type="compositionally biased region" description="Low complexity" evidence="1">
    <location>
        <begin position="213"/>
        <end position="226"/>
    </location>
</feature>
<feature type="domain" description="C-type lectin" evidence="2">
    <location>
        <begin position="325"/>
        <end position="402"/>
    </location>
</feature>
<dbReference type="VEuPathDB" id="VectorBase:MDOMA2_009724"/>
<sequence>MKVCKIKRFLNPKPPVSSYSSHTRRLGLYTNNSTAYICALWCCCAILFTSLTHSVLCNNVNEGNDGENISSTTAAATTKYANESASLTNAHELLLEDSSDMVWSQVLEDYVYSQSSRRRESKDLPFFSEMNGYGGSPSPPYQMMMNPGMGPNPPNPQPPINYHSSAYKRPASNVFINKRIGEAGVELEPHKRAPLQVVNPQFRPMTNQMIQQQQQQPPGFLQQLFGGTAPSGNMQLPPTSPAQQQQQQHRPLPLQQHNVRGGPPQTFRAVSENDLYLLGAIEKLVYRVDYLESRVRRTEQLIYYLMAGNKQQEVRDPCPANFTRISDNCYYINSYQQVNWKTANSACKALNAHLAEFEKISENEEIMAYLLNQPNHRGRDYWLGGLNPGLIWIWSNSAKPVNPNMNLTSIAMSHKEGITTPTKDSETESNTIDVDSDKEDKGAENKNESILNNTLEIPGQGRCLRLAYNSAKHAYNYHGQECTTRQSYICEHEDKTLDNKLKKIARDLKLFD</sequence>
<dbReference type="EnsemblMetazoa" id="MDOA013633-RA">
    <property type="protein sequence ID" value="MDOA013633-PA"/>
    <property type="gene ID" value="MDOA013633"/>
</dbReference>
<dbReference type="PROSITE" id="PS50041">
    <property type="entry name" value="C_TYPE_LECTIN_2"/>
    <property type="match status" value="1"/>
</dbReference>
<dbReference type="InterPro" id="IPR001304">
    <property type="entry name" value="C-type_lectin-like"/>
</dbReference>
<dbReference type="SMART" id="SM00034">
    <property type="entry name" value="CLECT"/>
    <property type="match status" value="1"/>
</dbReference>
<evidence type="ECO:0000313" key="5">
    <source>
        <dbReference type="RefSeq" id="XP_005181070.2"/>
    </source>
</evidence>
<keyword evidence="4" id="KW-1185">Reference proteome</keyword>
<dbReference type="SUPFAM" id="SSF56436">
    <property type="entry name" value="C-type lectin-like"/>
    <property type="match status" value="1"/>
</dbReference>
<feature type="region of interest" description="Disordered" evidence="1">
    <location>
        <begin position="213"/>
        <end position="265"/>
    </location>
</feature>
<name>A0A1I8NBV8_MUSDO</name>
<reference evidence="5" key="2">
    <citation type="submission" date="2025-04" db="UniProtKB">
        <authorList>
            <consortium name="RefSeq"/>
        </authorList>
    </citation>
    <scope>IDENTIFICATION</scope>
    <source>
        <strain evidence="5">Aabys</strain>
    </source>
</reference>
<dbReference type="CDD" id="cd00037">
    <property type="entry name" value="CLECT"/>
    <property type="match status" value="1"/>
</dbReference>
<dbReference type="eggNOG" id="KOG4297">
    <property type="taxonomic scope" value="Eukaryota"/>
</dbReference>
<evidence type="ECO:0000313" key="4">
    <source>
        <dbReference type="Proteomes" id="UP001652621"/>
    </source>
</evidence>
<accession>A0A1I8NBV8</accession>
<dbReference type="RefSeq" id="XP_005181070.2">
    <property type="nucleotide sequence ID" value="XM_005181013.3"/>
</dbReference>
<dbReference type="Proteomes" id="UP001652621">
    <property type="component" value="Unplaced"/>
</dbReference>
<feature type="region of interest" description="Disordered" evidence="1">
    <location>
        <begin position="417"/>
        <end position="446"/>
    </location>
</feature>
<dbReference type="InterPro" id="IPR016186">
    <property type="entry name" value="C-type_lectin-like/link_sf"/>
</dbReference>
<dbReference type="OrthoDB" id="2142683at2759"/>
<proteinExistence type="predicted"/>
<dbReference type="Gene3D" id="3.10.100.10">
    <property type="entry name" value="Mannose-Binding Protein A, subunit A"/>
    <property type="match status" value="1"/>
</dbReference>
<evidence type="ECO:0000313" key="3">
    <source>
        <dbReference type="EnsemblMetazoa" id="MDOA013633-PA"/>
    </source>
</evidence>
<evidence type="ECO:0000259" key="2">
    <source>
        <dbReference type="PROSITE" id="PS50041"/>
    </source>
</evidence>
<dbReference type="KEGG" id="mde:101898012"/>
<dbReference type="InterPro" id="IPR050111">
    <property type="entry name" value="C-type_lectin/snaclec_domain"/>
</dbReference>
<evidence type="ECO:0000256" key="1">
    <source>
        <dbReference type="SAM" id="MobiDB-lite"/>
    </source>
</evidence>
<gene>
    <name evidence="3" type="primary">101898012</name>
    <name evidence="5" type="synonym">LOC101898012</name>
</gene>
<dbReference type="InterPro" id="IPR016187">
    <property type="entry name" value="CTDL_fold"/>
</dbReference>
<reference evidence="3" key="1">
    <citation type="submission" date="2020-05" db="UniProtKB">
        <authorList>
            <consortium name="EnsemblMetazoa"/>
        </authorList>
    </citation>
    <scope>IDENTIFICATION</scope>
    <source>
        <strain evidence="3">Aabys</strain>
    </source>
</reference>